<dbReference type="Proteomes" id="UP001066276">
    <property type="component" value="Chromosome 2_2"/>
</dbReference>
<name>A0AAV7V528_PLEWA</name>
<reference evidence="1" key="1">
    <citation type="journal article" date="2022" name="bioRxiv">
        <title>Sequencing and chromosome-scale assembly of the giantPleurodeles waltlgenome.</title>
        <authorList>
            <person name="Brown T."/>
            <person name="Elewa A."/>
            <person name="Iarovenko S."/>
            <person name="Subramanian E."/>
            <person name="Araus A.J."/>
            <person name="Petzold A."/>
            <person name="Susuki M."/>
            <person name="Suzuki K.-i.T."/>
            <person name="Hayashi T."/>
            <person name="Toyoda A."/>
            <person name="Oliveira C."/>
            <person name="Osipova E."/>
            <person name="Leigh N.D."/>
            <person name="Simon A."/>
            <person name="Yun M.H."/>
        </authorList>
    </citation>
    <scope>NUCLEOTIDE SEQUENCE</scope>
    <source>
        <strain evidence="1">20211129_DDA</strain>
        <tissue evidence="1">Liver</tissue>
    </source>
</reference>
<keyword evidence="2" id="KW-1185">Reference proteome</keyword>
<dbReference type="EMBL" id="JANPWB010000004">
    <property type="protein sequence ID" value="KAJ1195867.1"/>
    <property type="molecule type" value="Genomic_DNA"/>
</dbReference>
<organism evidence="1 2">
    <name type="scientific">Pleurodeles waltl</name>
    <name type="common">Iberian ribbed newt</name>
    <dbReference type="NCBI Taxonomy" id="8319"/>
    <lineage>
        <taxon>Eukaryota</taxon>
        <taxon>Metazoa</taxon>
        <taxon>Chordata</taxon>
        <taxon>Craniata</taxon>
        <taxon>Vertebrata</taxon>
        <taxon>Euteleostomi</taxon>
        <taxon>Amphibia</taxon>
        <taxon>Batrachia</taxon>
        <taxon>Caudata</taxon>
        <taxon>Salamandroidea</taxon>
        <taxon>Salamandridae</taxon>
        <taxon>Pleurodelinae</taxon>
        <taxon>Pleurodeles</taxon>
    </lineage>
</organism>
<comment type="caution">
    <text evidence="1">The sequence shown here is derived from an EMBL/GenBank/DDBJ whole genome shotgun (WGS) entry which is preliminary data.</text>
</comment>
<evidence type="ECO:0000313" key="1">
    <source>
        <dbReference type="EMBL" id="KAJ1195867.1"/>
    </source>
</evidence>
<dbReference type="AlphaFoldDB" id="A0AAV7V528"/>
<accession>A0AAV7V528</accession>
<gene>
    <name evidence="1" type="ORF">NDU88_005134</name>
</gene>
<evidence type="ECO:0000313" key="2">
    <source>
        <dbReference type="Proteomes" id="UP001066276"/>
    </source>
</evidence>
<proteinExistence type="predicted"/>
<protein>
    <submittedName>
        <fullName evidence="1">Uncharacterized protein</fullName>
    </submittedName>
</protein>
<sequence length="245" mass="25373">MAQVRFSAVSECTPVSPITERESQWGLQAAAPPSAVPRRSPGGQSVRLISLPVAAASLSALLCLWLVPRASWLVPVACRLCLVPCGLQIVPCALRLALGPHPCGGSGVPLSTALPVARASWLVPVACRLWLVPCGLQIVPCALRLALGPHPCGGSGVPLSTALPVAGASCLVACACGLPLVARALWPTDCALCTEACTGASPLWRQRRPSQHCSACGWCLVPRGLCLWPAACASCLVAYRLCLVH</sequence>